<organism evidence="12 13">
    <name type="scientific">Mesorhizobium shangrilense</name>
    <dbReference type="NCBI Taxonomy" id="460060"/>
    <lineage>
        <taxon>Bacteria</taxon>
        <taxon>Pseudomonadati</taxon>
        <taxon>Pseudomonadota</taxon>
        <taxon>Alphaproteobacteria</taxon>
        <taxon>Hyphomicrobiales</taxon>
        <taxon>Phyllobacteriaceae</taxon>
        <taxon>Mesorhizobium</taxon>
    </lineage>
</organism>
<dbReference type="InterPro" id="IPR036038">
    <property type="entry name" value="Aminotransferase-like"/>
</dbReference>
<protein>
    <recommendedName>
        <fullName evidence="7">Probable branched-chain-amino-acid aminotransferase</fullName>
        <ecNumber evidence="6">2.6.1.42</ecNumber>
    </recommendedName>
</protein>
<evidence type="ECO:0000256" key="6">
    <source>
        <dbReference type="ARBA" id="ARBA00013053"/>
    </source>
</evidence>
<comment type="catalytic activity">
    <reaction evidence="11">
        <text>L-leucine + 2-oxoglutarate = 4-methyl-2-oxopentanoate + L-glutamate</text>
        <dbReference type="Rhea" id="RHEA:18321"/>
        <dbReference type="ChEBI" id="CHEBI:16810"/>
        <dbReference type="ChEBI" id="CHEBI:17865"/>
        <dbReference type="ChEBI" id="CHEBI:29985"/>
        <dbReference type="ChEBI" id="CHEBI:57427"/>
        <dbReference type="EC" id="2.6.1.42"/>
    </reaction>
</comment>
<evidence type="ECO:0000256" key="4">
    <source>
        <dbReference type="ARBA" id="ARBA00005072"/>
    </source>
</evidence>
<comment type="catalytic activity">
    <reaction evidence="10">
        <text>L-isoleucine + 2-oxoglutarate = (S)-3-methyl-2-oxopentanoate + L-glutamate</text>
        <dbReference type="Rhea" id="RHEA:24801"/>
        <dbReference type="ChEBI" id="CHEBI:16810"/>
        <dbReference type="ChEBI" id="CHEBI:29985"/>
        <dbReference type="ChEBI" id="CHEBI:35146"/>
        <dbReference type="ChEBI" id="CHEBI:58045"/>
        <dbReference type="EC" id="2.6.1.42"/>
    </reaction>
</comment>
<dbReference type="PANTHER" id="PTHR42743">
    <property type="entry name" value="AMINO-ACID AMINOTRANSFERASE"/>
    <property type="match status" value="1"/>
</dbReference>
<comment type="caution">
    <text evidence="12">The sequence shown here is derived from an EMBL/GenBank/DDBJ whole genome shotgun (WGS) entry which is preliminary data.</text>
</comment>
<evidence type="ECO:0000256" key="5">
    <source>
        <dbReference type="ARBA" id="ARBA00009320"/>
    </source>
</evidence>
<dbReference type="InterPro" id="IPR043132">
    <property type="entry name" value="BCAT-like_C"/>
</dbReference>
<dbReference type="PANTHER" id="PTHR42743:SF11">
    <property type="entry name" value="AMINODEOXYCHORISMATE LYASE"/>
    <property type="match status" value="1"/>
</dbReference>
<dbReference type="InterPro" id="IPR043131">
    <property type="entry name" value="BCAT-like_N"/>
</dbReference>
<dbReference type="InterPro" id="IPR001544">
    <property type="entry name" value="Aminotrans_IV"/>
</dbReference>
<dbReference type="Pfam" id="PF01063">
    <property type="entry name" value="Aminotran_4"/>
    <property type="match status" value="1"/>
</dbReference>
<evidence type="ECO:0000256" key="2">
    <source>
        <dbReference type="ARBA" id="ARBA00004824"/>
    </source>
</evidence>
<evidence type="ECO:0000256" key="7">
    <source>
        <dbReference type="ARBA" id="ARBA00014472"/>
    </source>
</evidence>
<keyword evidence="13" id="KW-1185">Reference proteome</keyword>
<dbReference type="Gene3D" id="3.20.10.10">
    <property type="entry name" value="D-amino Acid Aminotransferase, subunit A, domain 2"/>
    <property type="match status" value="1"/>
</dbReference>
<dbReference type="EC" id="2.6.1.42" evidence="6"/>
<evidence type="ECO:0000256" key="8">
    <source>
        <dbReference type="ARBA" id="ARBA00023304"/>
    </source>
</evidence>
<comment type="function">
    <text evidence="1">Acts on leucine, isoleucine and valine.</text>
</comment>
<proteinExistence type="inferred from homology"/>
<dbReference type="InterPro" id="IPR050571">
    <property type="entry name" value="Class-IV_PLP-Dep_Aminotrnsfr"/>
</dbReference>
<keyword evidence="12" id="KW-0032">Aminotransferase</keyword>
<evidence type="ECO:0000313" key="12">
    <source>
        <dbReference type="EMBL" id="MET2828507.1"/>
    </source>
</evidence>
<accession>A0ABV2DEN3</accession>
<keyword evidence="8" id="KW-0028">Amino-acid biosynthesis</keyword>
<dbReference type="SUPFAM" id="SSF56752">
    <property type="entry name" value="D-aminoacid aminotransferase-like PLP-dependent enzymes"/>
    <property type="match status" value="1"/>
</dbReference>
<dbReference type="Gene3D" id="3.30.470.10">
    <property type="match status" value="1"/>
</dbReference>
<dbReference type="RefSeq" id="WP_354460507.1">
    <property type="nucleotide sequence ID" value="NZ_JBEWSZ010000001.1"/>
</dbReference>
<comment type="pathway">
    <text evidence="4">Amino-acid biosynthesis; L-leucine biosynthesis; L-leucine from 3-methyl-2-oxobutanoate: step 4/4.</text>
</comment>
<evidence type="ECO:0000256" key="1">
    <source>
        <dbReference type="ARBA" id="ARBA00003109"/>
    </source>
</evidence>
<comment type="pathway">
    <text evidence="2">Amino-acid biosynthesis; L-isoleucine biosynthesis; L-isoleucine from 2-oxobutanoate: step 4/4.</text>
</comment>
<evidence type="ECO:0000256" key="11">
    <source>
        <dbReference type="ARBA" id="ARBA00049229"/>
    </source>
</evidence>
<comment type="catalytic activity">
    <reaction evidence="9">
        <text>L-valine + 2-oxoglutarate = 3-methyl-2-oxobutanoate + L-glutamate</text>
        <dbReference type="Rhea" id="RHEA:24813"/>
        <dbReference type="ChEBI" id="CHEBI:11851"/>
        <dbReference type="ChEBI" id="CHEBI:16810"/>
        <dbReference type="ChEBI" id="CHEBI:29985"/>
        <dbReference type="ChEBI" id="CHEBI:57762"/>
        <dbReference type="EC" id="2.6.1.42"/>
    </reaction>
</comment>
<dbReference type="GO" id="GO:0008483">
    <property type="term" value="F:transaminase activity"/>
    <property type="evidence" value="ECO:0007669"/>
    <property type="project" value="UniProtKB-KW"/>
</dbReference>
<sequence length="320" mass="35052">MSNFLVIVCMPISGSVEASMNAKNANGVAFSDGRFVPVGEAKISVLDWGFSRSDVTYDVVHVRDGSFFRMDDHLARFERSMLGVRLTAPHSMAEIASIAERCVALSGLRDAYVAMICTRGSPRVFGSRRPQDCDNKLIVYAIPWIDVIPPDVQARGAHLHIASVPRIPPASINPAVKNYHWGDLTRGLFEAHDAGADTAVLLDRDGYVTEGPGFNVFIVRQGEVLTPDRGALEGITRRSVLELCEMLAIPARIAPLRKQDLLSADEMFCTTTAGGVMPVSRIDDHIMSGGKPGKLSSQLKSFYWEQHRAGWHQTPVNYSA</sequence>
<dbReference type="Proteomes" id="UP001548832">
    <property type="component" value="Unassembled WGS sequence"/>
</dbReference>
<evidence type="ECO:0000256" key="3">
    <source>
        <dbReference type="ARBA" id="ARBA00004931"/>
    </source>
</evidence>
<comment type="similarity">
    <text evidence="5">Belongs to the class-IV pyridoxal-phosphate-dependent aminotransferase family.</text>
</comment>
<evidence type="ECO:0000313" key="13">
    <source>
        <dbReference type="Proteomes" id="UP001548832"/>
    </source>
</evidence>
<reference evidence="12 13" key="1">
    <citation type="submission" date="2024-06" db="EMBL/GenBank/DDBJ databases">
        <authorList>
            <person name="Kim D.-U."/>
        </authorList>
    </citation>
    <scope>NUCLEOTIDE SEQUENCE [LARGE SCALE GENOMIC DNA]</scope>
    <source>
        <strain evidence="12 13">KACC15460</strain>
    </source>
</reference>
<gene>
    <name evidence="12" type="ORF">ABVQ20_16105</name>
</gene>
<dbReference type="EMBL" id="JBEWSZ010000001">
    <property type="protein sequence ID" value="MET2828507.1"/>
    <property type="molecule type" value="Genomic_DNA"/>
</dbReference>
<name>A0ABV2DEN3_9HYPH</name>
<evidence type="ECO:0000256" key="9">
    <source>
        <dbReference type="ARBA" id="ARBA00048212"/>
    </source>
</evidence>
<keyword evidence="8" id="KW-0100">Branched-chain amino acid biosynthesis</keyword>
<keyword evidence="12" id="KW-0808">Transferase</keyword>
<comment type="pathway">
    <text evidence="3">Amino-acid biosynthesis; L-valine biosynthesis; L-valine from pyruvate: step 4/4.</text>
</comment>
<evidence type="ECO:0000256" key="10">
    <source>
        <dbReference type="ARBA" id="ARBA00048798"/>
    </source>
</evidence>